<name>A0A8H7W7X3_9HELO</name>
<evidence type="ECO:0000256" key="4">
    <source>
        <dbReference type="ARBA" id="ARBA00023163"/>
    </source>
</evidence>
<dbReference type="PANTHER" id="PTHR47171">
    <property type="entry name" value="FARA-RELATED"/>
    <property type="match status" value="1"/>
</dbReference>
<dbReference type="InterPro" id="IPR036864">
    <property type="entry name" value="Zn2-C6_fun-type_DNA-bd_sf"/>
</dbReference>
<feature type="compositionally biased region" description="Basic and acidic residues" evidence="6">
    <location>
        <begin position="42"/>
        <end position="51"/>
    </location>
</feature>
<dbReference type="CDD" id="cd00067">
    <property type="entry name" value="GAL4"/>
    <property type="match status" value="1"/>
</dbReference>
<dbReference type="GO" id="GO:0008270">
    <property type="term" value="F:zinc ion binding"/>
    <property type="evidence" value="ECO:0007669"/>
    <property type="project" value="InterPro"/>
</dbReference>
<evidence type="ECO:0000256" key="5">
    <source>
        <dbReference type="ARBA" id="ARBA00023242"/>
    </source>
</evidence>
<feature type="domain" description="Zn(2)-C6 fungal-type" evidence="7">
    <location>
        <begin position="66"/>
        <end position="98"/>
    </location>
</feature>
<keyword evidence="1" id="KW-0862">Zinc</keyword>
<evidence type="ECO:0000256" key="1">
    <source>
        <dbReference type="ARBA" id="ARBA00022833"/>
    </source>
</evidence>
<dbReference type="AlphaFoldDB" id="A0A8H7W7X3"/>
<dbReference type="PANTHER" id="PTHR47171:SF3">
    <property type="entry name" value="FARA-RELATED"/>
    <property type="match status" value="1"/>
</dbReference>
<keyword evidence="2" id="KW-0805">Transcription regulation</keyword>
<feature type="region of interest" description="Disordered" evidence="6">
    <location>
        <begin position="25"/>
        <end position="66"/>
    </location>
</feature>
<evidence type="ECO:0000256" key="3">
    <source>
        <dbReference type="ARBA" id="ARBA00023125"/>
    </source>
</evidence>
<evidence type="ECO:0000256" key="2">
    <source>
        <dbReference type="ARBA" id="ARBA00023015"/>
    </source>
</evidence>
<keyword evidence="5" id="KW-0539">Nucleus</keyword>
<dbReference type="InterPro" id="IPR052073">
    <property type="entry name" value="Amide_Lactam_Regulators"/>
</dbReference>
<reference evidence="8" key="1">
    <citation type="submission" date="2021-02" db="EMBL/GenBank/DDBJ databases">
        <title>Genome sequence Cadophora malorum strain M34.</title>
        <authorList>
            <person name="Stefanovic E."/>
            <person name="Vu D."/>
            <person name="Scully C."/>
            <person name="Dijksterhuis J."/>
            <person name="Roader J."/>
            <person name="Houbraken J."/>
        </authorList>
    </citation>
    <scope>NUCLEOTIDE SEQUENCE</scope>
    <source>
        <strain evidence="8">M34</strain>
    </source>
</reference>
<accession>A0A8H7W7X3</accession>
<organism evidence="8 9">
    <name type="scientific">Cadophora malorum</name>
    <dbReference type="NCBI Taxonomy" id="108018"/>
    <lineage>
        <taxon>Eukaryota</taxon>
        <taxon>Fungi</taxon>
        <taxon>Dikarya</taxon>
        <taxon>Ascomycota</taxon>
        <taxon>Pezizomycotina</taxon>
        <taxon>Leotiomycetes</taxon>
        <taxon>Helotiales</taxon>
        <taxon>Ploettnerulaceae</taxon>
        <taxon>Cadophora</taxon>
    </lineage>
</organism>
<dbReference type="SMART" id="SM00066">
    <property type="entry name" value="GAL4"/>
    <property type="match status" value="1"/>
</dbReference>
<keyword evidence="4" id="KW-0804">Transcription</keyword>
<gene>
    <name evidence="8" type="ORF">IFR04_006395</name>
</gene>
<dbReference type="EMBL" id="JAFJYH010000083">
    <property type="protein sequence ID" value="KAG4420475.1"/>
    <property type="molecule type" value="Genomic_DNA"/>
</dbReference>
<dbReference type="Proteomes" id="UP000664132">
    <property type="component" value="Unassembled WGS sequence"/>
</dbReference>
<dbReference type="OrthoDB" id="5121955at2759"/>
<evidence type="ECO:0000256" key="6">
    <source>
        <dbReference type="SAM" id="MobiDB-lite"/>
    </source>
</evidence>
<dbReference type="InterPro" id="IPR001138">
    <property type="entry name" value="Zn2Cys6_DnaBD"/>
</dbReference>
<evidence type="ECO:0000259" key="7">
    <source>
        <dbReference type="PROSITE" id="PS50048"/>
    </source>
</evidence>
<comment type="caution">
    <text evidence="8">The sequence shown here is derived from an EMBL/GenBank/DDBJ whole genome shotgun (WGS) entry which is preliminary data.</text>
</comment>
<dbReference type="Gene3D" id="4.10.240.10">
    <property type="entry name" value="Zn(2)-C6 fungal-type DNA-binding domain"/>
    <property type="match status" value="1"/>
</dbReference>
<protein>
    <recommendedName>
        <fullName evidence="7">Zn(2)-C6 fungal-type domain-containing protein</fullName>
    </recommendedName>
</protein>
<dbReference type="Pfam" id="PF00172">
    <property type="entry name" value="Zn_clus"/>
    <property type="match status" value="1"/>
</dbReference>
<dbReference type="SUPFAM" id="SSF57701">
    <property type="entry name" value="Zn2/Cys6 DNA-binding domain"/>
    <property type="match status" value="1"/>
</dbReference>
<sequence length="257" mass="29228">MTATPRSMQALAEVDSAWALFGEEPWPENLFDEQGQGQEPQKSIEEPDVNPRPRRQPFRRPRAGRACGSCHSRRIRCDAGSHGLPCTNCTAHSVKCFIPPKKKKTTERVAVSELSRKHRGRYNPSKPWLETSPSTDTPETSPIPSHIEIEDNLRSLEDKTIFTGLYAAIARQNDTTCFSRKDSIDMHAECIQNISQRISSEYRISDRKEQDEWEPVLAFYEEDEENGGRGWMDKDTRATPVPTGINVEEWSNLVGLR</sequence>
<evidence type="ECO:0000313" key="8">
    <source>
        <dbReference type="EMBL" id="KAG4420475.1"/>
    </source>
</evidence>
<feature type="compositionally biased region" description="Basic residues" evidence="6">
    <location>
        <begin position="52"/>
        <end position="63"/>
    </location>
</feature>
<evidence type="ECO:0000313" key="9">
    <source>
        <dbReference type="Proteomes" id="UP000664132"/>
    </source>
</evidence>
<dbReference type="GO" id="GO:0003677">
    <property type="term" value="F:DNA binding"/>
    <property type="evidence" value="ECO:0007669"/>
    <property type="project" value="UniProtKB-KW"/>
</dbReference>
<keyword evidence="9" id="KW-1185">Reference proteome</keyword>
<keyword evidence="3" id="KW-0238">DNA-binding</keyword>
<feature type="region of interest" description="Disordered" evidence="6">
    <location>
        <begin position="107"/>
        <end position="144"/>
    </location>
</feature>
<dbReference type="PROSITE" id="PS50048">
    <property type="entry name" value="ZN2_CY6_FUNGAL_2"/>
    <property type="match status" value="1"/>
</dbReference>
<feature type="compositionally biased region" description="Low complexity" evidence="6">
    <location>
        <begin position="131"/>
        <end position="144"/>
    </location>
</feature>
<dbReference type="PROSITE" id="PS00463">
    <property type="entry name" value="ZN2_CY6_FUNGAL_1"/>
    <property type="match status" value="1"/>
</dbReference>
<dbReference type="GO" id="GO:0000981">
    <property type="term" value="F:DNA-binding transcription factor activity, RNA polymerase II-specific"/>
    <property type="evidence" value="ECO:0007669"/>
    <property type="project" value="InterPro"/>
</dbReference>
<proteinExistence type="predicted"/>